<name>A0ABT7NIF1_9SPHI</name>
<dbReference type="EMBL" id="JACAGK010000003">
    <property type="protein sequence ID" value="MDM1046966.1"/>
    <property type="molecule type" value="Genomic_DNA"/>
</dbReference>
<dbReference type="CDD" id="cd09618">
    <property type="entry name" value="CBM9_like_2"/>
    <property type="match status" value="1"/>
</dbReference>
<dbReference type="Gene3D" id="2.60.40.1190">
    <property type="match status" value="1"/>
</dbReference>
<dbReference type="Pfam" id="PF19313">
    <property type="entry name" value="DUF5916"/>
    <property type="match status" value="1"/>
</dbReference>
<gene>
    <name evidence="2" type="ORF">HX018_01735</name>
</gene>
<organism evidence="2 3">
    <name type="scientific">Sphingobacterium hotanense</name>
    <dbReference type="NCBI Taxonomy" id="649196"/>
    <lineage>
        <taxon>Bacteria</taxon>
        <taxon>Pseudomonadati</taxon>
        <taxon>Bacteroidota</taxon>
        <taxon>Sphingobacteriia</taxon>
        <taxon>Sphingobacteriales</taxon>
        <taxon>Sphingobacteriaceae</taxon>
        <taxon>Sphingobacterium</taxon>
    </lineage>
</organism>
<dbReference type="SUPFAM" id="SSF49344">
    <property type="entry name" value="CBD9-like"/>
    <property type="match status" value="1"/>
</dbReference>
<reference evidence="2" key="1">
    <citation type="submission" date="2020-06" db="EMBL/GenBank/DDBJ databases">
        <authorList>
            <person name="Dong N."/>
        </authorList>
    </citation>
    <scope>NUCLEOTIDE SEQUENCE</scope>
    <source>
        <strain evidence="2">R1692</strain>
    </source>
</reference>
<protein>
    <submittedName>
        <fullName evidence="2">Carbohydrate binding family 9 domain-containing protein</fullName>
    </submittedName>
</protein>
<comment type="caution">
    <text evidence="2">The sequence shown here is derived from an EMBL/GenBank/DDBJ whole genome shotgun (WGS) entry which is preliminary data.</text>
</comment>
<evidence type="ECO:0000313" key="3">
    <source>
        <dbReference type="Proteomes" id="UP001170954"/>
    </source>
</evidence>
<accession>A0ABT7NIF1</accession>
<keyword evidence="3" id="KW-1185">Reference proteome</keyword>
<dbReference type="InterPro" id="IPR045670">
    <property type="entry name" value="DUF5916"/>
</dbReference>
<sequence length="889" mass="102205">MKNIVTGTALLSLVCLATIGRAQDERKEVVTFEDAYKRTYHISKIDSQKPQIDGKLDEDIWQNRGMWSEKFSQVIPFERVHTNSWTRVKLFYDDQNIYVGVYCKDEHPETMNAFIGNRDDNSNGDLISIAFDTYHDYRVAPEFNINLGGNKTDLTVTDKLSVNLSWNAVWEGRTHINMQDSSWTAELRIPFSQLRYNQENEDGVWGLHVRRIIRRNNEVQNWSLIPIKNNGHVFSFGEMHGMTDLPKPRGIEFLPYAMTKYVNEPKIPNSPFQKGQKFHVNAGLDAKFSLSDYTLDMTINPDYGQVELDPSVMNLTAYEVFYDEKRPFFLEGKHILEFDNNERGMMFYSRRIGAMPSYKPQGIENIENFASTPSFIPILGALKLTGTNKNGLTVGLLESITGKTQSQTSRKGVRGEELTEPLTNYTVARLQKNWDGNTLFGGMITSVNRKLDEDHLKEALVENAFTAGLDFTQYFNKRLYYIDAKAMYSTLNGSASSILMKKRNATHYYHRASGIDYLDLDPTATTLAGTGGYVKAGKKGNAQWNYSQTFNWSSPGFDLNDVGYNKESDYMLNESEVAFRKTDPWGPFRFAGINLTQKNIWNFGGQAINNDVALRFRSLSTVHRFEMDVKETFSWNTVDSRRLRGGPDMRYGSNFETNVDLSTDRAKRVVFKILYNGRHYLEEKTAYNTLQPSFIFRIGNHVKLTTQFNYANNTDELQYVNTVAASDGNEESTEYVLGRMKQRTYGITMNMQVNLTPDISIQYYGSPFTSTAKYDRFKTALDTRSHNYAERFSAIADQEITAGDGNYAVIKDGKSFSFKDPNFSFNEFRSNLVARWEYKPGSTVYLVWEHNRSRQDPRYYPTWGNNIDRMFGFQGVNTLMLKMNYWFAL</sequence>
<proteinExistence type="predicted"/>
<dbReference type="Proteomes" id="UP001170954">
    <property type="component" value="Unassembled WGS sequence"/>
</dbReference>
<evidence type="ECO:0000313" key="2">
    <source>
        <dbReference type="EMBL" id="MDM1046966.1"/>
    </source>
</evidence>
<feature type="domain" description="DUF5916" evidence="1">
    <location>
        <begin position="251"/>
        <end position="886"/>
    </location>
</feature>
<reference evidence="2" key="2">
    <citation type="journal article" date="2022" name="Sci. Total Environ.">
        <title>Prevalence, transmission, and molecular epidemiology of tet(X)-positive bacteria among humans, animals, and environmental niches in China: An epidemiological, and genomic-based study.</title>
        <authorList>
            <person name="Dong N."/>
            <person name="Zeng Y."/>
            <person name="Cai C."/>
            <person name="Sun C."/>
            <person name="Lu J."/>
            <person name="Liu C."/>
            <person name="Zhou H."/>
            <person name="Sun Q."/>
            <person name="Shu L."/>
            <person name="Wang H."/>
            <person name="Wang Y."/>
            <person name="Wang S."/>
            <person name="Wu C."/>
            <person name="Chan E.W."/>
            <person name="Chen G."/>
            <person name="Shen Z."/>
            <person name="Chen S."/>
            <person name="Zhang R."/>
        </authorList>
    </citation>
    <scope>NUCLEOTIDE SEQUENCE</scope>
    <source>
        <strain evidence="2">R1692</strain>
    </source>
</reference>
<evidence type="ECO:0000259" key="1">
    <source>
        <dbReference type="Pfam" id="PF19313"/>
    </source>
</evidence>